<dbReference type="Proteomes" id="UP000886523">
    <property type="component" value="Unassembled WGS sequence"/>
</dbReference>
<proteinExistence type="predicted"/>
<evidence type="ECO:0000313" key="3">
    <source>
        <dbReference type="Proteomes" id="UP000886523"/>
    </source>
</evidence>
<evidence type="ECO:0000313" key="2">
    <source>
        <dbReference type="EMBL" id="KAF9514899.1"/>
    </source>
</evidence>
<dbReference type="OrthoDB" id="391988at2759"/>
<sequence length="398" mass="43508">MILGYSWVNQEWESSLINAVLRVKTLARASDDHATQRDIDQELASDDSHRPILHDSQGLAGGAIENLRRAKSSSRGARKWCLKHAIWIPVSGGLVFERGMGYSSRTLPTRFQSLKDDQLVVRKKSVLARSLGSNVVGGGAKETAMEAVKVSCEKPFDAAASNRHTWTEVSMTIEFQEPIEKLINLTMNTIVDAPTKTGPKTQTATGEATGGSEQPNLGAWLFAVGQRGSPGTKISASIDVGCWRHSASVLETLVTLPESGLCLTHRFMTRALVEAEASPFSSNTSYRTMRPRDNPQATLPPRAGELFVPSKTSHPSGPGSRLWLPKEPSPTPKSHIQQGTALPRVLGGATAHRAFEDAGEPSQSSNSDPSYLEFRYNTHMPLKRVFILRLDKLAFFDH</sequence>
<organism evidence="2 3">
    <name type="scientific">Hydnum rufescens UP504</name>
    <dbReference type="NCBI Taxonomy" id="1448309"/>
    <lineage>
        <taxon>Eukaryota</taxon>
        <taxon>Fungi</taxon>
        <taxon>Dikarya</taxon>
        <taxon>Basidiomycota</taxon>
        <taxon>Agaricomycotina</taxon>
        <taxon>Agaricomycetes</taxon>
        <taxon>Cantharellales</taxon>
        <taxon>Hydnaceae</taxon>
        <taxon>Hydnum</taxon>
    </lineage>
</organism>
<protein>
    <submittedName>
        <fullName evidence="2">Uncharacterized protein</fullName>
    </submittedName>
</protein>
<keyword evidence="3" id="KW-1185">Reference proteome</keyword>
<name>A0A9P6DXJ1_9AGAM</name>
<feature type="region of interest" description="Disordered" evidence="1">
    <location>
        <begin position="278"/>
        <end position="338"/>
    </location>
</feature>
<reference evidence="2" key="1">
    <citation type="journal article" date="2020" name="Nat. Commun.">
        <title>Large-scale genome sequencing of mycorrhizal fungi provides insights into the early evolution of symbiotic traits.</title>
        <authorList>
            <person name="Miyauchi S."/>
            <person name="Kiss E."/>
            <person name="Kuo A."/>
            <person name="Drula E."/>
            <person name="Kohler A."/>
            <person name="Sanchez-Garcia M."/>
            <person name="Morin E."/>
            <person name="Andreopoulos B."/>
            <person name="Barry K.W."/>
            <person name="Bonito G."/>
            <person name="Buee M."/>
            <person name="Carver A."/>
            <person name="Chen C."/>
            <person name="Cichocki N."/>
            <person name="Clum A."/>
            <person name="Culley D."/>
            <person name="Crous P.W."/>
            <person name="Fauchery L."/>
            <person name="Girlanda M."/>
            <person name="Hayes R.D."/>
            <person name="Keri Z."/>
            <person name="LaButti K."/>
            <person name="Lipzen A."/>
            <person name="Lombard V."/>
            <person name="Magnuson J."/>
            <person name="Maillard F."/>
            <person name="Murat C."/>
            <person name="Nolan M."/>
            <person name="Ohm R.A."/>
            <person name="Pangilinan J."/>
            <person name="Pereira M.F."/>
            <person name="Perotto S."/>
            <person name="Peter M."/>
            <person name="Pfister S."/>
            <person name="Riley R."/>
            <person name="Sitrit Y."/>
            <person name="Stielow J.B."/>
            <person name="Szollosi G."/>
            <person name="Zifcakova L."/>
            <person name="Stursova M."/>
            <person name="Spatafora J.W."/>
            <person name="Tedersoo L."/>
            <person name="Vaario L.M."/>
            <person name="Yamada A."/>
            <person name="Yan M."/>
            <person name="Wang P."/>
            <person name="Xu J."/>
            <person name="Bruns T."/>
            <person name="Baldrian P."/>
            <person name="Vilgalys R."/>
            <person name="Dunand C."/>
            <person name="Henrissat B."/>
            <person name="Grigoriev I.V."/>
            <person name="Hibbett D."/>
            <person name="Nagy L.G."/>
            <person name="Martin F.M."/>
        </authorList>
    </citation>
    <scope>NUCLEOTIDE SEQUENCE</scope>
    <source>
        <strain evidence="2">UP504</strain>
    </source>
</reference>
<dbReference type="EMBL" id="MU128955">
    <property type="protein sequence ID" value="KAF9514899.1"/>
    <property type="molecule type" value="Genomic_DNA"/>
</dbReference>
<dbReference type="AlphaFoldDB" id="A0A9P6DXJ1"/>
<comment type="caution">
    <text evidence="2">The sequence shown here is derived from an EMBL/GenBank/DDBJ whole genome shotgun (WGS) entry which is preliminary data.</text>
</comment>
<accession>A0A9P6DXJ1</accession>
<gene>
    <name evidence="2" type="ORF">BS47DRAFT_1484776</name>
</gene>
<evidence type="ECO:0000256" key="1">
    <source>
        <dbReference type="SAM" id="MobiDB-lite"/>
    </source>
</evidence>